<dbReference type="InterPro" id="IPR009000">
    <property type="entry name" value="Transl_B-barrel_sf"/>
</dbReference>
<dbReference type="PANTHER" id="PTHR31633">
    <property type="entry name" value="H/ACA RIBONUCLEOPROTEIN COMPLEX NON-CORE SUBUNIT NAF1"/>
    <property type="match status" value="1"/>
</dbReference>
<dbReference type="GO" id="GO:0003723">
    <property type="term" value="F:RNA binding"/>
    <property type="evidence" value="ECO:0007669"/>
    <property type="project" value="UniProtKB-KW"/>
</dbReference>
<dbReference type="EMBL" id="JADGKB010000052">
    <property type="protein sequence ID" value="KAJ3256307.1"/>
    <property type="molecule type" value="Genomic_DNA"/>
</dbReference>
<dbReference type="Gene3D" id="2.40.10.230">
    <property type="entry name" value="Probable tRNA pseudouridine synthase domain"/>
    <property type="match status" value="1"/>
</dbReference>
<evidence type="ECO:0000256" key="9">
    <source>
        <dbReference type="SAM" id="MobiDB-lite"/>
    </source>
</evidence>
<proteinExistence type="inferred from homology"/>
<evidence type="ECO:0000313" key="10">
    <source>
        <dbReference type="EMBL" id="KAJ3256307.1"/>
    </source>
</evidence>
<gene>
    <name evidence="10" type="ORF">HK103_005562</name>
</gene>
<dbReference type="Pfam" id="PF04410">
    <property type="entry name" value="Gar1"/>
    <property type="match status" value="1"/>
</dbReference>
<evidence type="ECO:0000313" key="11">
    <source>
        <dbReference type="Proteomes" id="UP001210925"/>
    </source>
</evidence>
<name>A0AAD5UHW7_9FUNG</name>
<feature type="compositionally biased region" description="Low complexity" evidence="9">
    <location>
        <begin position="353"/>
        <end position="370"/>
    </location>
</feature>
<feature type="compositionally biased region" description="Acidic residues" evidence="9">
    <location>
        <begin position="151"/>
        <end position="162"/>
    </location>
</feature>
<keyword evidence="5" id="KW-0698">rRNA processing</keyword>
<feature type="compositionally biased region" description="Low complexity" evidence="9">
    <location>
        <begin position="138"/>
        <end position="150"/>
    </location>
</feature>
<keyword evidence="7" id="KW-0694">RNA-binding</keyword>
<evidence type="ECO:0000256" key="7">
    <source>
        <dbReference type="ARBA" id="ARBA00022884"/>
    </source>
</evidence>
<keyword evidence="8" id="KW-0539">Nucleus</keyword>
<protein>
    <recommendedName>
        <fullName evidence="3">H/ACA ribonucleoprotein complex non-core subunit NAF1</fullName>
    </recommendedName>
</protein>
<feature type="compositionally biased region" description="Basic and acidic residues" evidence="9">
    <location>
        <begin position="341"/>
        <end position="352"/>
    </location>
</feature>
<evidence type="ECO:0000256" key="5">
    <source>
        <dbReference type="ARBA" id="ARBA00022552"/>
    </source>
</evidence>
<evidence type="ECO:0000256" key="6">
    <source>
        <dbReference type="ARBA" id="ARBA00022553"/>
    </source>
</evidence>
<comment type="caution">
    <text evidence="10">The sequence shown here is derived from an EMBL/GenBank/DDBJ whole genome shotgun (WGS) entry which is preliminary data.</text>
</comment>
<keyword evidence="6" id="KW-0597">Phosphoprotein</keyword>
<accession>A0AAD5UHW7</accession>
<evidence type="ECO:0000256" key="8">
    <source>
        <dbReference type="ARBA" id="ARBA00023242"/>
    </source>
</evidence>
<dbReference type="GO" id="GO:0001522">
    <property type="term" value="P:pseudouridine synthesis"/>
    <property type="evidence" value="ECO:0007669"/>
    <property type="project" value="InterPro"/>
</dbReference>
<feature type="compositionally biased region" description="Polar residues" evidence="9">
    <location>
        <begin position="77"/>
        <end position="105"/>
    </location>
</feature>
<dbReference type="PANTHER" id="PTHR31633:SF1">
    <property type="entry name" value="H_ACA RIBONUCLEOPROTEIN COMPLEX NON-CORE SUBUNIT NAF1"/>
    <property type="match status" value="1"/>
</dbReference>
<evidence type="ECO:0000256" key="2">
    <source>
        <dbReference type="ARBA" id="ARBA00009801"/>
    </source>
</evidence>
<keyword evidence="4" id="KW-0690">Ribosome biogenesis</keyword>
<feature type="compositionally biased region" description="Polar residues" evidence="9">
    <location>
        <begin position="371"/>
        <end position="394"/>
    </location>
</feature>
<feature type="compositionally biased region" description="Basic and acidic residues" evidence="9">
    <location>
        <begin position="106"/>
        <end position="129"/>
    </location>
</feature>
<comment type="subcellular location">
    <subcellularLocation>
        <location evidence="1">Nucleus</location>
    </subcellularLocation>
</comment>
<dbReference type="GO" id="GO:0005634">
    <property type="term" value="C:nucleus"/>
    <property type="evidence" value="ECO:0007669"/>
    <property type="project" value="UniProtKB-SubCell"/>
</dbReference>
<feature type="compositionally biased region" description="Acidic residues" evidence="9">
    <location>
        <begin position="308"/>
        <end position="318"/>
    </location>
</feature>
<dbReference type="InterPro" id="IPR038664">
    <property type="entry name" value="Gar1/Naf1_Cbf5-bd_sf"/>
</dbReference>
<feature type="compositionally biased region" description="Basic and acidic residues" evidence="9">
    <location>
        <begin position="324"/>
        <end position="333"/>
    </location>
</feature>
<dbReference type="SUPFAM" id="SSF50447">
    <property type="entry name" value="Translation proteins"/>
    <property type="match status" value="1"/>
</dbReference>
<reference evidence="10" key="1">
    <citation type="submission" date="2020-05" db="EMBL/GenBank/DDBJ databases">
        <title>Phylogenomic resolution of chytrid fungi.</title>
        <authorList>
            <person name="Stajich J.E."/>
            <person name="Amses K."/>
            <person name="Simmons R."/>
            <person name="Seto K."/>
            <person name="Myers J."/>
            <person name="Bonds A."/>
            <person name="Quandt C.A."/>
            <person name="Barry K."/>
            <person name="Liu P."/>
            <person name="Grigoriev I."/>
            <person name="Longcore J.E."/>
            <person name="James T.Y."/>
        </authorList>
    </citation>
    <scope>NUCLEOTIDE SEQUENCE</scope>
    <source>
        <strain evidence="10">PLAUS21</strain>
    </source>
</reference>
<evidence type="ECO:0000256" key="3">
    <source>
        <dbReference type="ARBA" id="ARBA00021438"/>
    </source>
</evidence>
<feature type="compositionally biased region" description="Basic and acidic residues" evidence="9">
    <location>
        <begin position="42"/>
        <end position="58"/>
    </location>
</feature>
<dbReference type="GO" id="GO:0006364">
    <property type="term" value="P:rRNA processing"/>
    <property type="evidence" value="ECO:0007669"/>
    <property type="project" value="UniProtKB-KW"/>
</dbReference>
<dbReference type="InterPro" id="IPR040309">
    <property type="entry name" value="Naf1"/>
</dbReference>
<comment type="similarity">
    <text evidence="2">Belongs to the NAF1 family.</text>
</comment>
<sequence>MSSVSNAIIGEDKPTVDESADKVNILGETDLVLVSNQNDDSGLEKDSTIGNYGEKETTQEQDGESMVKTDMNEEQNVDNVTMNEEQNVDSITMNEEQNVDSITMNEEQKDKVTKESNDALYSIDEKGEREEDEMSQASLVDLGSDSSSDSSSEEEEDNDQAELESVKSENDDFEVIKSKNETIKPVIEPINITLTNEAIVLLGNILSIVDDTLTINSVQSGEDSIVDLDSLVCTKDKIVVGRLFDIIGQIKKPIYIINFNNNQEIQEKNLKVGDELYYAPKYSNLVKTNGLKTKGSDASNLYDEEIMEDEQEFSDDEQERLKKRGLEDGEISSKKKRPNKPKNEKVKPRDNRNQSYNPPNRSSNPNQGNPYSQPNPYTQPNPYSQPSLPYNPQSQFYQPNQFMPNQFNQQYMYNQMNPQFQFNQAFNQYPAQFNPYQQIQPANPTQDMNEQEKQAYIQNLSNLLQHLQKK</sequence>
<dbReference type="GO" id="GO:0005732">
    <property type="term" value="C:sno(s)RNA-containing ribonucleoprotein complex"/>
    <property type="evidence" value="ECO:0007669"/>
    <property type="project" value="InterPro"/>
</dbReference>
<feature type="region of interest" description="Disordered" evidence="9">
    <location>
        <begin position="36"/>
        <end position="172"/>
    </location>
</feature>
<feature type="region of interest" description="Disordered" evidence="9">
    <location>
        <begin position="308"/>
        <end position="400"/>
    </location>
</feature>
<dbReference type="Proteomes" id="UP001210925">
    <property type="component" value="Unassembled WGS sequence"/>
</dbReference>
<dbReference type="AlphaFoldDB" id="A0AAD5UHW7"/>
<organism evidence="10 11">
    <name type="scientific">Boothiomyces macroporosus</name>
    <dbReference type="NCBI Taxonomy" id="261099"/>
    <lineage>
        <taxon>Eukaryota</taxon>
        <taxon>Fungi</taxon>
        <taxon>Fungi incertae sedis</taxon>
        <taxon>Chytridiomycota</taxon>
        <taxon>Chytridiomycota incertae sedis</taxon>
        <taxon>Chytridiomycetes</taxon>
        <taxon>Rhizophydiales</taxon>
        <taxon>Terramycetaceae</taxon>
        <taxon>Boothiomyces</taxon>
    </lineage>
</organism>
<evidence type="ECO:0000256" key="1">
    <source>
        <dbReference type="ARBA" id="ARBA00004123"/>
    </source>
</evidence>
<evidence type="ECO:0000256" key="4">
    <source>
        <dbReference type="ARBA" id="ARBA00022517"/>
    </source>
</evidence>
<dbReference type="InterPro" id="IPR007504">
    <property type="entry name" value="H/ACA_rnp_Gar1/Naf1"/>
</dbReference>
<dbReference type="GO" id="GO:0000493">
    <property type="term" value="P:box H/ACA snoRNP assembly"/>
    <property type="evidence" value="ECO:0007669"/>
    <property type="project" value="InterPro"/>
</dbReference>
<keyword evidence="11" id="KW-1185">Reference proteome</keyword>